<dbReference type="Proteomes" id="UP000309872">
    <property type="component" value="Unassembled WGS sequence"/>
</dbReference>
<reference evidence="1 2" key="1">
    <citation type="submission" date="2019-04" db="EMBL/GenBank/DDBJ databases">
        <title>Sphingobacterium olei sp. nov., isolated from oil-contaminated soil.</title>
        <authorList>
            <person name="Liu B."/>
        </authorList>
    </citation>
    <scope>NUCLEOTIDE SEQUENCE [LARGE SCALE GENOMIC DNA]</scope>
    <source>
        <strain evidence="1 2">Y3L14</strain>
    </source>
</reference>
<dbReference type="RefSeq" id="WP_136820962.1">
    <property type="nucleotide sequence ID" value="NZ_BMJX01000003.1"/>
</dbReference>
<evidence type="ECO:0000313" key="2">
    <source>
        <dbReference type="Proteomes" id="UP000309872"/>
    </source>
</evidence>
<sequence length="316" mass="36856">MKETNRAISPIGNKLCMLSDAKEEIQQQVALFKDYLADGHIDAALKTFADAYPMIISLYYSFEKAQKSKDSDWMKTQVDLLVRPLSNLFSEDSFSTEQKELLYQSLKLTFNRDLISIQDIWSIASAAYLFINLCIDLEKDIEMNELMDELHDIDLQIGPANLIASIYYLMAKVRTHEEATRFAKENLHRDRHLAINVSRSLMSDNGEQYVETVREFLLPTLQDDYPGDEEKFQVMEAVTSLLEIDKTNAAVLRNFLIRMFKEHCELMGRRQYQLIKDNSTTEEWEDLFPKLEKWAIAFEKKNKVNLVKELYAVYNK</sequence>
<dbReference type="AlphaFoldDB" id="A0A4U0H2H9"/>
<evidence type="ECO:0000313" key="1">
    <source>
        <dbReference type="EMBL" id="TJY65833.1"/>
    </source>
</evidence>
<dbReference type="EMBL" id="SUKA01000003">
    <property type="protein sequence ID" value="TJY65833.1"/>
    <property type="molecule type" value="Genomic_DNA"/>
</dbReference>
<proteinExistence type="predicted"/>
<organism evidence="1 2">
    <name type="scientific">Sphingobacterium alkalisoli</name>
    <dbReference type="NCBI Taxonomy" id="1874115"/>
    <lineage>
        <taxon>Bacteria</taxon>
        <taxon>Pseudomonadati</taxon>
        <taxon>Bacteroidota</taxon>
        <taxon>Sphingobacteriia</taxon>
        <taxon>Sphingobacteriales</taxon>
        <taxon>Sphingobacteriaceae</taxon>
        <taxon>Sphingobacterium</taxon>
    </lineage>
</organism>
<gene>
    <name evidence="1" type="ORF">FAZ19_12000</name>
</gene>
<keyword evidence="2" id="KW-1185">Reference proteome</keyword>
<protein>
    <submittedName>
        <fullName evidence="1">Uncharacterized protein</fullName>
    </submittedName>
</protein>
<name>A0A4U0H2H9_9SPHI</name>
<comment type="caution">
    <text evidence="1">The sequence shown here is derived from an EMBL/GenBank/DDBJ whole genome shotgun (WGS) entry which is preliminary data.</text>
</comment>
<accession>A0A4U0H2H9</accession>